<evidence type="ECO:0000256" key="2">
    <source>
        <dbReference type="SAM" id="MobiDB-lite"/>
    </source>
</evidence>
<dbReference type="EMBL" id="LYXU01000004">
    <property type="protein sequence ID" value="OBS18766.1"/>
    <property type="molecule type" value="Genomic_DNA"/>
</dbReference>
<dbReference type="Proteomes" id="UP000091967">
    <property type="component" value="Unassembled WGS sequence"/>
</dbReference>
<gene>
    <name evidence="3" type="ORF">FPOA_10494</name>
</gene>
<feature type="compositionally biased region" description="Basic and acidic residues" evidence="2">
    <location>
        <begin position="565"/>
        <end position="576"/>
    </location>
</feature>
<keyword evidence="4" id="KW-1185">Reference proteome</keyword>
<feature type="compositionally biased region" description="Polar residues" evidence="2">
    <location>
        <begin position="106"/>
        <end position="122"/>
    </location>
</feature>
<organism evidence="3 4">
    <name type="scientific">Fusarium poae</name>
    <dbReference type="NCBI Taxonomy" id="36050"/>
    <lineage>
        <taxon>Eukaryota</taxon>
        <taxon>Fungi</taxon>
        <taxon>Dikarya</taxon>
        <taxon>Ascomycota</taxon>
        <taxon>Pezizomycotina</taxon>
        <taxon>Sordariomycetes</taxon>
        <taxon>Hypocreomycetidae</taxon>
        <taxon>Hypocreales</taxon>
        <taxon>Nectriaceae</taxon>
        <taxon>Fusarium</taxon>
    </lineage>
</organism>
<sequence>MSSPSMFNRIPSPRQRLSIPLRSPPIREVSEYDLDELEPRSDDVLFDQEPPRPRLRKNMQPVSTTSTRRSSSPASWDSKHRYSNSPPNTRSKPIFAGPPPPIASSVMINQQTSRQSTVSSHGDNGRGYGLLSASRFGSSSPSQKHVDNRPRLDSIWRSLQRREKALERDIQQLLDLQASGLIAGSGEGGSESNFGSDTGTGESTFYSTATSKSRMMNSLHMPTRSTPDGNVIPVRQPVSNKPRGLKSARVGLQRAMAALSELKTEEDLHLSTALEQRKDALAYLDKMSKRRDDIYSELHALEDDEEEPLGQELRSLQAEQQELDHDIQRLEEKLAGAKRRRRWVREKMEDVKGRREAGLSGYRAAGRDIDMEVRTLMQTPPVTPLDVDALGHGGSSRPKENMDILRGTEFLQLRPERRTVEMARTWWQGEITALECRKAQISEDRQALVEGSEVWSDVTGLVAQFEAKLRELVKASQAGDADEEPQQAAMQNQLSEMDDVVQELQKRLQLVESKHWNLLICAIGAELEAFVEAKALLRDTLGLPEPTAAVDSPTHDDPLDKAEEISQEERAESHDESDNEVPADLLVSGMESHDLELPESPQQQSVILRRGSTGNNEVPAEFFAELHDPNKIE</sequence>
<name>A0A1B8AE52_FUSPO</name>
<evidence type="ECO:0000256" key="1">
    <source>
        <dbReference type="SAM" id="Coils"/>
    </source>
</evidence>
<evidence type="ECO:0008006" key="5">
    <source>
        <dbReference type="Google" id="ProtNLM"/>
    </source>
</evidence>
<feature type="compositionally biased region" description="Polar residues" evidence="2">
    <location>
        <begin position="600"/>
        <end position="613"/>
    </location>
</feature>
<feature type="region of interest" description="Disordered" evidence="2">
    <location>
        <begin position="565"/>
        <end position="613"/>
    </location>
</feature>
<dbReference type="AlphaFoldDB" id="A0A1B8AE52"/>
<evidence type="ECO:0000313" key="4">
    <source>
        <dbReference type="Proteomes" id="UP000091967"/>
    </source>
</evidence>
<protein>
    <recommendedName>
        <fullName evidence="5">Autophagy-related protein 28</fullName>
    </recommendedName>
</protein>
<feature type="compositionally biased region" description="Polar residues" evidence="2">
    <location>
        <begin position="197"/>
        <end position="216"/>
    </location>
</feature>
<dbReference type="OMA" id="HWNLLIC"/>
<keyword evidence="1" id="KW-0175">Coiled coil</keyword>
<proteinExistence type="predicted"/>
<feature type="compositionally biased region" description="Low complexity" evidence="2">
    <location>
        <begin position="63"/>
        <end position="72"/>
    </location>
</feature>
<feature type="coiled-coil region" evidence="1">
    <location>
        <begin position="487"/>
        <end position="514"/>
    </location>
</feature>
<feature type="coiled-coil region" evidence="1">
    <location>
        <begin position="284"/>
        <end position="347"/>
    </location>
</feature>
<accession>A0A1B8AE52</accession>
<feature type="region of interest" description="Disordered" evidence="2">
    <location>
        <begin position="1"/>
        <end position="149"/>
    </location>
</feature>
<feature type="region of interest" description="Disordered" evidence="2">
    <location>
        <begin position="184"/>
        <end position="246"/>
    </location>
</feature>
<comment type="caution">
    <text evidence="3">The sequence shown here is derived from an EMBL/GenBank/DDBJ whole genome shotgun (WGS) entry which is preliminary data.</text>
</comment>
<reference evidence="3 4" key="1">
    <citation type="submission" date="2016-06" db="EMBL/GenBank/DDBJ databases">
        <title>Living apart together: crosstalk between the core and supernumerary genomes in a fungal plant pathogen.</title>
        <authorList>
            <person name="Vanheule A."/>
            <person name="Audenaert K."/>
            <person name="Warris S."/>
            <person name="Van De Geest H."/>
            <person name="Schijlen E."/>
            <person name="Hofte M."/>
            <person name="De Saeger S."/>
            <person name="Haesaert G."/>
            <person name="Waalwijk C."/>
            <person name="Van Der Lee T."/>
        </authorList>
    </citation>
    <scope>NUCLEOTIDE SEQUENCE [LARGE SCALE GENOMIC DNA]</scope>
    <source>
        <strain evidence="3 4">2516</strain>
    </source>
</reference>
<evidence type="ECO:0000313" key="3">
    <source>
        <dbReference type="EMBL" id="OBS18766.1"/>
    </source>
</evidence>
<dbReference type="STRING" id="36050.A0A1B8AE52"/>